<evidence type="ECO:0000259" key="6">
    <source>
        <dbReference type="PROSITE" id="PS50977"/>
    </source>
</evidence>
<dbReference type="RefSeq" id="WP_187597772.1">
    <property type="nucleotide sequence ID" value="NZ_CP060714.1"/>
</dbReference>
<dbReference type="PANTHER" id="PTHR47506">
    <property type="entry name" value="TRANSCRIPTIONAL REGULATORY PROTEIN"/>
    <property type="match status" value="1"/>
</dbReference>
<organism evidence="7 8">
    <name type="scientific">Diaphorobacter ruginosibacter</name>
    <dbReference type="NCBI Taxonomy" id="1715720"/>
    <lineage>
        <taxon>Bacteria</taxon>
        <taxon>Pseudomonadati</taxon>
        <taxon>Pseudomonadota</taxon>
        <taxon>Betaproteobacteria</taxon>
        <taxon>Burkholderiales</taxon>
        <taxon>Comamonadaceae</taxon>
        <taxon>Diaphorobacter</taxon>
    </lineage>
</organism>
<keyword evidence="3 5" id="KW-0238">DNA-binding</keyword>
<dbReference type="PROSITE" id="PS50977">
    <property type="entry name" value="HTH_TETR_2"/>
    <property type="match status" value="1"/>
</dbReference>
<dbReference type="PRINTS" id="PR00455">
    <property type="entry name" value="HTHTETR"/>
</dbReference>
<dbReference type="PROSITE" id="PS01081">
    <property type="entry name" value="HTH_TETR_1"/>
    <property type="match status" value="1"/>
</dbReference>
<evidence type="ECO:0000256" key="1">
    <source>
        <dbReference type="ARBA" id="ARBA00022491"/>
    </source>
</evidence>
<dbReference type="SUPFAM" id="SSF46689">
    <property type="entry name" value="Homeodomain-like"/>
    <property type="match status" value="1"/>
</dbReference>
<gene>
    <name evidence="7" type="ORF">H9K76_01055</name>
</gene>
<dbReference type="InterPro" id="IPR001647">
    <property type="entry name" value="HTH_TetR"/>
</dbReference>
<dbReference type="InterPro" id="IPR036271">
    <property type="entry name" value="Tet_transcr_reg_TetR-rel_C_sf"/>
</dbReference>
<reference evidence="7 8" key="1">
    <citation type="submission" date="2020-08" db="EMBL/GenBank/DDBJ databases">
        <title>Genome sequence of Diaphorobacter ruginosibacter DSM 27467T.</title>
        <authorList>
            <person name="Hyun D.-W."/>
            <person name="Bae J.-W."/>
        </authorList>
    </citation>
    <scope>NUCLEOTIDE SEQUENCE [LARGE SCALE GENOMIC DNA]</scope>
    <source>
        <strain evidence="7 8">DSM 27467</strain>
    </source>
</reference>
<dbReference type="AlphaFoldDB" id="A0A7G9RPJ9"/>
<dbReference type="GO" id="GO:0003677">
    <property type="term" value="F:DNA binding"/>
    <property type="evidence" value="ECO:0007669"/>
    <property type="project" value="UniProtKB-UniRule"/>
</dbReference>
<keyword evidence="1" id="KW-0678">Repressor</keyword>
<keyword evidence="8" id="KW-1185">Reference proteome</keyword>
<dbReference type="Pfam" id="PF00440">
    <property type="entry name" value="TetR_N"/>
    <property type="match status" value="1"/>
</dbReference>
<dbReference type="Pfam" id="PF08361">
    <property type="entry name" value="TetR_C_2"/>
    <property type="match status" value="1"/>
</dbReference>
<evidence type="ECO:0000313" key="8">
    <source>
        <dbReference type="Proteomes" id="UP000515811"/>
    </source>
</evidence>
<feature type="DNA-binding region" description="H-T-H motif" evidence="5">
    <location>
        <begin position="33"/>
        <end position="52"/>
    </location>
</feature>
<dbReference type="Proteomes" id="UP000515811">
    <property type="component" value="Chromosome"/>
</dbReference>
<dbReference type="KEGG" id="drg:H9K76_01055"/>
<evidence type="ECO:0000256" key="4">
    <source>
        <dbReference type="ARBA" id="ARBA00023163"/>
    </source>
</evidence>
<evidence type="ECO:0000313" key="7">
    <source>
        <dbReference type="EMBL" id="QNN57524.1"/>
    </source>
</evidence>
<dbReference type="EMBL" id="CP060714">
    <property type="protein sequence ID" value="QNN57524.1"/>
    <property type="molecule type" value="Genomic_DNA"/>
</dbReference>
<dbReference type="PANTHER" id="PTHR47506:SF6">
    <property type="entry name" value="HTH-TYPE TRANSCRIPTIONAL REPRESSOR NEMR"/>
    <property type="match status" value="1"/>
</dbReference>
<dbReference type="InterPro" id="IPR009057">
    <property type="entry name" value="Homeodomain-like_sf"/>
</dbReference>
<evidence type="ECO:0000256" key="2">
    <source>
        <dbReference type="ARBA" id="ARBA00023015"/>
    </source>
</evidence>
<name>A0A7G9RPJ9_9BURK</name>
<evidence type="ECO:0000256" key="5">
    <source>
        <dbReference type="PROSITE-ProRule" id="PRU00335"/>
    </source>
</evidence>
<evidence type="ECO:0000256" key="3">
    <source>
        <dbReference type="ARBA" id="ARBA00023125"/>
    </source>
</evidence>
<accession>A0A7G9RPJ9</accession>
<dbReference type="InterPro" id="IPR013572">
    <property type="entry name" value="Tscrpt_reg_MAATS_C"/>
</dbReference>
<dbReference type="Gene3D" id="1.10.357.10">
    <property type="entry name" value="Tetracycline Repressor, domain 2"/>
    <property type="match status" value="1"/>
</dbReference>
<feature type="domain" description="HTH tetR-type" evidence="6">
    <location>
        <begin position="10"/>
        <end position="70"/>
    </location>
</feature>
<proteinExistence type="predicted"/>
<dbReference type="SUPFAM" id="SSF48498">
    <property type="entry name" value="Tetracyclin repressor-like, C-terminal domain"/>
    <property type="match status" value="1"/>
</dbReference>
<dbReference type="InterPro" id="IPR023772">
    <property type="entry name" value="DNA-bd_HTH_TetR-type_CS"/>
</dbReference>
<sequence length="215" mass="23982">MARRTKAEADETRTKLLDAAEEVFFEKGVSRTSLGDVAQRAGATRGAVYWHFKDKVDVFSSMLARVCMPFDEICDDMFGDLPPLERIRRSIHNVFESVSLDERRRKIFDTAMFKMEYVGELAAVRERHIEAAQISRAKFAHDLAAAAQELQVNMPMSADMAAQGLHSLFVGLIHGWVLNEGSFPLTHTACMSVDAYLSGLGFQRHLSPLDPDGAC</sequence>
<keyword evidence="4" id="KW-0804">Transcription</keyword>
<protein>
    <submittedName>
        <fullName evidence="7">TetR family transcriptional regulator</fullName>
    </submittedName>
</protein>
<keyword evidence="2" id="KW-0805">Transcription regulation</keyword>